<gene>
    <name evidence="8" type="ORF">Pfra01_000323300</name>
</gene>
<keyword evidence="9" id="KW-1185">Reference proteome</keyword>
<dbReference type="OrthoDB" id="124652at2759"/>
<dbReference type="GO" id="GO:0005576">
    <property type="term" value="C:extracellular region"/>
    <property type="evidence" value="ECO:0007669"/>
    <property type="project" value="UniProtKB-SubCell"/>
</dbReference>
<comment type="similarity">
    <text evidence="2">Belongs to the elicitin family.</text>
</comment>
<keyword evidence="3" id="KW-0964">Secreted</keyword>
<comment type="caution">
    <text evidence="8">The sequence shown here is derived from an EMBL/GenBank/DDBJ whole genome shotgun (WGS) entry which is preliminary data.</text>
</comment>
<evidence type="ECO:0000313" key="9">
    <source>
        <dbReference type="Proteomes" id="UP001165121"/>
    </source>
</evidence>
<evidence type="ECO:0000256" key="4">
    <source>
        <dbReference type="ARBA" id="ARBA00022978"/>
    </source>
</evidence>
<dbReference type="SMART" id="SM01187">
    <property type="entry name" value="Elicitin"/>
    <property type="match status" value="2"/>
</dbReference>
<sequence>MLVMPSLLFLFSVLVGHTNGEQCSTSEYLTIATNSNLEGCTSEVGFGGFSAILTLTKAQIQAVCDSSACMALMDDMRAMNFGNCKIEGTNVSLGTDILDPFAKVCTGSGSVDLSAASISDESIGSAASGSTNSASARTIGWVLIVLGSTMPSLPTFVVVSLTLVKGVIADEECSLQELMSIASNKNVAGCSKAAGFSSMSTISDLTPEQLEAVCGSSACAALMKDTAALELGNCRIPVSKIYLQSDIIDPFTERCSTTEATGSSSSSRSTASNLRTESSSSATNSARKVAFTAVSSIAMVLATVLIV</sequence>
<evidence type="ECO:0000256" key="5">
    <source>
        <dbReference type="ARBA" id="ARBA00023157"/>
    </source>
</evidence>
<comment type="subcellular location">
    <subcellularLocation>
        <location evidence="1">Secreted</location>
    </subcellularLocation>
</comment>
<evidence type="ECO:0000256" key="1">
    <source>
        <dbReference type="ARBA" id="ARBA00004613"/>
    </source>
</evidence>
<keyword evidence="4" id="KW-0928">Hypersensitive response elicitation</keyword>
<keyword evidence="7" id="KW-0732">Signal</keyword>
<feature type="region of interest" description="Disordered" evidence="6">
    <location>
        <begin position="257"/>
        <end position="279"/>
    </location>
</feature>
<dbReference type="Pfam" id="PF00964">
    <property type="entry name" value="Elicitin"/>
    <property type="match status" value="2"/>
</dbReference>
<dbReference type="AlphaFoldDB" id="A0A9W6WZ23"/>
<accession>A0A9W6WZ23</accession>
<dbReference type="Gene3D" id="1.10.239.10">
    <property type="entry name" value="Elicitin domain"/>
    <property type="match status" value="2"/>
</dbReference>
<feature type="signal peptide" evidence="7">
    <location>
        <begin position="1"/>
        <end position="20"/>
    </location>
</feature>
<dbReference type="EMBL" id="BSXT01000247">
    <property type="protein sequence ID" value="GMF22274.1"/>
    <property type="molecule type" value="Genomic_DNA"/>
</dbReference>
<dbReference type="GO" id="GO:0052040">
    <property type="term" value="P:symbiont-mediated perturbation of host programmed cell death"/>
    <property type="evidence" value="ECO:0007669"/>
    <property type="project" value="UniProtKB-KW"/>
</dbReference>
<reference evidence="8" key="1">
    <citation type="submission" date="2023-04" db="EMBL/GenBank/DDBJ databases">
        <title>Phytophthora fragariaefolia NBRC 109709.</title>
        <authorList>
            <person name="Ichikawa N."/>
            <person name="Sato H."/>
            <person name="Tonouchi N."/>
        </authorList>
    </citation>
    <scope>NUCLEOTIDE SEQUENCE</scope>
    <source>
        <strain evidence="8">NBRC 109709</strain>
    </source>
</reference>
<protein>
    <submittedName>
        <fullName evidence="8">Unnamed protein product</fullName>
    </submittedName>
</protein>
<dbReference type="InterPro" id="IPR036470">
    <property type="entry name" value="Elicitin_sf"/>
</dbReference>
<dbReference type="Proteomes" id="UP001165121">
    <property type="component" value="Unassembled WGS sequence"/>
</dbReference>
<organism evidence="8 9">
    <name type="scientific">Phytophthora fragariaefolia</name>
    <dbReference type="NCBI Taxonomy" id="1490495"/>
    <lineage>
        <taxon>Eukaryota</taxon>
        <taxon>Sar</taxon>
        <taxon>Stramenopiles</taxon>
        <taxon>Oomycota</taxon>
        <taxon>Peronosporomycetes</taxon>
        <taxon>Peronosporales</taxon>
        <taxon>Peronosporaceae</taxon>
        <taxon>Phytophthora</taxon>
    </lineage>
</organism>
<proteinExistence type="inferred from homology"/>
<feature type="chain" id="PRO_5040999693" evidence="7">
    <location>
        <begin position="21"/>
        <end position="307"/>
    </location>
</feature>
<feature type="compositionally biased region" description="Low complexity" evidence="6">
    <location>
        <begin position="257"/>
        <end position="272"/>
    </location>
</feature>
<evidence type="ECO:0000313" key="8">
    <source>
        <dbReference type="EMBL" id="GMF22274.1"/>
    </source>
</evidence>
<evidence type="ECO:0000256" key="3">
    <source>
        <dbReference type="ARBA" id="ARBA00022525"/>
    </source>
</evidence>
<keyword evidence="5" id="KW-1015">Disulfide bond</keyword>
<evidence type="ECO:0000256" key="7">
    <source>
        <dbReference type="SAM" id="SignalP"/>
    </source>
</evidence>
<evidence type="ECO:0000256" key="2">
    <source>
        <dbReference type="ARBA" id="ARBA00009544"/>
    </source>
</evidence>
<evidence type="ECO:0000256" key="6">
    <source>
        <dbReference type="SAM" id="MobiDB-lite"/>
    </source>
</evidence>
<dbReference type="SUPFAM" id="SSF48647">
    <property type="entry name" value="Fungal elicitin"/>
    <property type="match status" value="2"/>
</dbReference>
<dbReference type="InterPro" id="IPR002200">
    <property type="entry name" value="Elicitin"/>
</dbReference>
<name>A0A9W6WZ23_9STRA</name>